<dbReference type="Proteomes" id="UP000245514">
    <property type="component" value="Unassembled WGS sequence"/>
</dbReference>
<name>A0ABX5L9I6_9MICC</name>
<accession>A0ABX5L9I6</accession>
<evidence type="ECO:0000313" key="3">
    <source>
        <dbReference type="Proteomes" id="UP000245514"/>
    </source>
</evidence>
<protein>
    <submittedName>
        <fullName evidence="2">Uncharacterized protein</fullName>
    </submittedName>
</protein>
<reference evidence="2 3" key="1">
    <citation type="submission" date="2018-05" db="EMBL/GenBank/DDBJ databases">
        <title>Draft Genome Sequence of Arthrobacter cumminsii IME1328, Isolated from a Patient Who Suffered from Foot Ulcers in China.</title>
        <authorList>
            <person name="Li M."/>
            <person name="Jiang Z."/>
            <person name="Sun Q."/>
            <person name="Tong Y."/>
        </authorList>
    </citation>
    <scope>NUCLEOTIDE SEQUENCE [LARGE SCALE GENOMIC DNA]</scope>
    <source>
        <strain evidence="2 3">IME1328</strain>
    </source>
</reference>
<dbReference type="RefSeq" id="WP_109303468.1">
    <property type="nucleotide sequence ID" value="NZ_QFWG01000004.1"/>
</dbReference>
<sequence length="146" mass="15135">MKHGTRLVAGLSAIGLMGAFLTGCGSKNPDEALCDDATAALKAAGVSQAKDLEKVIQEDPAKAGEAGKGMREAAEKHKDSEHAKPVELTGKLMEAAGKVATAEDPTKVDPAVLQEITQLSKEATSSDLKANADEFAKKCPAFNTNN</sequence>
<proteinExistence type="predicted"/>
<keyword evidence="3" id="KW-1185">Reference proteome</keyword>
<feature type="region of interest" description="Disordered" evidence="1">
    <location>
        <begin position="57"/>
        <end position="86"/>
    </location>
</feature>
<gene>
    <name evidence="2" type="ORF">CAY35_04285</name>
</gene>
<dbReference type="EMBL" id="QFWG01000004">
    <property type="protein sequence ID" value="PWI27948.1"/>
    <property type="molecule type" value="Genomic_DNA"/>
</dbReference>
<comment type="caution">
    <text evidence="2">The sequence shown here is derived from an EMBL/GenBank/DDBJ whole genome shotgun (WGS) entry which is preliminary data.</text>
</comment>
<feature type="compositionally biased region" description="Basic and acidic residues" evidence="1">
    <location>
        <begin position="68"/>
        <end position="85"/>
    </location>
</feature>
<evidence type="ECO:0000256" key="1">
    <source>
        <dbReference type="SAM" id="MobiDB-lite"/>
    </source>
</evidence>
<organism evidence="2 3">
    <name type="scientific">Pseudoglutamicibacter cumminsii</name>
    <dbReference type="NCBI Taxonomy" id="156979"/>
    <lineage>
        <taxon>Bacteria</taxon>
        <taxon>Bacillati</taxon>
        <taxon>Actinomycetota</taxon>
        <taxon>Actinomycetes</taxon>
        <taxon>Micrococcales</taxon>
        <taxon>Micrococcaceae</taxon>
        <taxon>Pseudoglutamicibacter</taxon>
    </lineage>
</organism>
<evidence type="ECO:0000313" key="2">
    <source>
        <dbReference type="EMBL" id="PWI27948.1"/>
    </source>
</evidence>
<dbReference type="PROSITE" id="PS51257">
    <property type="entry name" value="PROKAR_LIPOPROTEIN"/>
    <property type="match status" value="1"/>
</dbReference>